<dbReference type="CDD" id="cd01298">
    <property type="entry name" value="ATZ_TRZ_like"/>
    <property type="match status" value="1"/>
</dbReference>
<dbReference type="Gene3D" id="3.20.20.140">
    <property type="entry name" value="Metal-dependent hydrolases"/>
    <property type="match status" value="1"/>
</dbReference>
<dbReference type="KEGG" id="ghl:GM160_03745"/>
<evidence type="ECO:0000256" key="4">
    <source>
        <dbReference type="ARBA" id="ARBA00022833"/>
    </source>
</evidence>
<feature type="binding site" evidence="5">
    <location>
        <position position="104"/>
    </location>
    <ligand>
        <name>substrate</name>
    </ligand>
</feature>
<feature type="domain" description="Amidohydrolase-related" evidence="6">
    <location>
        <begin position="67"/>
        <end position="415"/>
    </location>
</feature>
<dbReference type="InterPro" id="IPR023512">
    <property type="entry name" value="Deaminase_MtaD/DadD"/>
</dbReference>
<feature type="binding site" evidence="5">
    <location>
        <position position="224"/>
    </location>
    <ligand>
        <name>Zn(2+)</name>
        <dbReference type="ChEBI" id="CHEBI:29105"/>
    </ligand>
</feature>
<dbReference type="EC" id="3.5.4.31" evidence="5"/>
<dbReference type="Pfam" id="PF01979">
    <property type="entry name" value="Amidohydro_1"/>
    <property type="match status" value="1"/>
</dbReference>
<dbReference type="HAMAP" id="MF_01281">
    <property type="entry name" value="MTA_SAH_deamin"/>
    <property type="match status" value="1"/>
</dbReference>
<dbReference type="InterPro" id="IPR011059">
    <property type="entry name" value="Metal-dep_hydrolase_composite"/>
</dbReference>
<evidence type="ECO:0000313" key="8">
    <source>
        <dbReference type="Proteomes" id="UP000427716"/>
    </source>
</evidence>
<dbReference type="SUPFAM" id="SSF51338">
    <property type="entry name" value="Composite domain of metallo-dependent hydrolases"/>
    <property type="match status" value="1"/>
</dbReference>
<keyword evidence="4 5" id="KW-0862">Zinc</keyword>
<evidence type="ECO:0000256" key="5">
    <source>
        <dbReference type="HAMAP-Rule" id="MF_01281"/>
    </source>
</evidence>
<evidence type="ECO:0000259" key="6">
    <source>
        <dbReference type="Pfam" id="PF01979"/>
    </source>
</evidence>
<dbReference type="InterPro" id="IPR050287">
    <property type="entry name" value="MTA/SAH_deaminase"/>
</dbReference>
<evidence type="ECO:0000313" key="7">
    <source>
        <dbReference type="EMBL" id="QGT78078.1"/>
    </source>
</evidence>
<evidence type="ECO:0000256" key="2">
    <source>
        <dbReference type="ARBA" id="ARBA00022723"/>
    </source>
</evidence>
<dbReference type="FunFam" id="3.20.20.140:FF:000014">
    <property type="entry name" value="5-methylthioadenosine/S-adenosylhomocysteine deaminase"/>
    <property type="match status" value="1"/>
</dbReference>
<keyword evidence="3 5" id="KW-0378">Hydrolase</keyword>
<feature type="binding site" evidence="5">
    <location>
        <position position="197"/>
    </location>
    <ligand>
        <name>substrate</name>
    </ligand>
</feature>
<organism evidence="7 8">
    <name type="scientific">Guyparkeria halophila</name>
    <dbReference type="NCBI Taxonomy" id="47960"/>
    <lineage>
        <taxon>Bacteria</taxon>
        <taxon>Pseudomonadati</taxon>
        <taxon>Pseudomonadota</taxon>
        <taxon>Gammaproteobacteria</taxon>
        <taxon>Chromatiales</taxon>
        <taxon>Thioalkalibacteraceae</taxon>
        <taxon>Guyparkeria</taxon>
    </lineage>
</organism>
<feature type="binding site" evidence="5">
    <location>
        <position position="312"/>
    </location>
    <ligand>
        <name>Zn(2+)</name>
        <dbReference type="ChEBI" id="CHEBI:29105"/>
    </ligand>
</feature>
<reference evidence="7 8" key="1">
    <citation type="submission" date="2019-11" db="EMBL/GenBank/DDBJ databases">
        <authorList>
            <person name="Zhang J."/>
            <person name="Sun C."/>
        </authorList>
    </citation>
    <scope>NUCLEOTIDE SEQUENCE [LARGE SCALE GENOMIC DNA]</scope>
    <source>
        <strain evidence="8">sp2</strain>
    </source>
</reference>
<comment type="function">
    <text evidence="5">Catalyzes the deamination of 5-methylthioadenosine and S-adenosyl-L-homocysteine into 5-methylthioinosine and S-inosyl-L-homocysteine, respectively. Is also able to deaminate adenosine.</text>
</comment>
<dbReference type="Proteomes" id="UP000427716">
    <property type="component" value="Chromosome"/>
</dbReference>
<evidence type="ECO:0000256" key="3">
    <source>
        <dbReference type="ARBA" id="ARBA00022801"/>
    </source>
</evidence>
<feature type="binding site" evidence="5">
    <location>
        <position position="75"/>
    </location>
    <ligand>
        <name>Zn(2+)</name>
        <dbReference type="ChEBI" id="CHEBI:29105"/>
    </ligand>
</feature>
<dbReference type="PANTHER" id="PTHR43794:SF11">
    <property type="entry name" value="AMIDOHYDROLASE-RELATED DOMAIN-CONTAINING PROTEIN"/>
    <property type="match status" value="1"/>
</dbReference>
<dbReference type="GO" id="GO:0046872">
    <property type="term" value="F:metal ion binding"/>
    <property type="evidence" value="ECO:0007669"/>
    <property type="project" value="UniProtKB-KW"/>
</dbReference>
<dbReference type="NCBIfam" id="NF006549">
    <property type="entry name" value="PRK09045.1"/>
    <property type="match status" value="1"/>
</dbReference>
<dbReference type="EMBL" id="CP046415">
    <property type="protein sequence ID" value="QGT78078.1"/>
    <property type="molecule type" value="Genomic_DNA"/>
</dbReference>
<keyword evidence="8" id="KW-1185">Reference proteome</keyword>
<dbReference type="GO" id="GO:0050270">
    <property type="term" value="F:S-adenosylhomocysteine deaminase activity"/>
    <property type="evidence" value="ECO:0007669"/>
    <property type="project" value="UniProtKB-UniRule"/>
</dbReference>
<dbReference type="GO" id="GO:0090614">
    <property type="term" value="F:5'-methylthioadenosine deaminase activity"/>
    <property type="evidence" value="ECO:0007669"/>
    <property type="project" value="UniProtKB-UniRule"/>
</dbReference>
<feature type="binding site" evidence="5">
    <location>
        <position position="312"/>
    </location>
    <ligand>
        <name>substrate</name>
    </ligand>
</feature>
<comment type="similarity">
    <text evidence="1">Belongs to the metallo-dependent hydrolases superfamily. ATZ/TRZ family.</text>
</comment>
<accession>A0A6I6CZJ6</accession>
<sequence>MANDHPNQILAPRWLIPVAPRDEVLEDHAVWIRDGRIEAILTREQARERQRATEEPVDWVDLPSHALIPGLVNGHTHAAMSLMRGLADDLPLMTWLEEHIWPVEGQMLGHDFVRDGTMLAAVEMIRSGTTTLSDMYFFPEAAIEAVQAAGLRGIFGIVVIDNPNPWSANAEEALAKGVELVNDWRHHSRIEFTLAPHAPYTVGDAALERVRTMSDQLDLPVHMHVHETAHEVKSTLAATGERPLARLDRLGLLNERLVAVHMTQLTEAEIARLAVTGTHVLHSPQSNLKLASGFCPVAKLLEAGVNVGLGTDGAASNNDLDMLDEMRTAALIAKPVANDAAAVSAHQALHMATLGSARAFGLDDRIGSIEPGKQADLVAVDLDAPETQPVYDAVSTLVYSASRAQVSDVWVDGRALLRHGQLRGLDSRAIIERANTWREPIRRAKPAV</sequence>
<comment type="similarity">
    <text evidence="5">Belongs to the metallo-dependent hydrolases superfamily. MTA/SAH deaminase family.</text>
</comment>
<protein>
    <recommendedName>
        <fullName evidence="5">5-methylthioadenosine/S-adenosylhomocysteine deaminase</fullName>
        <shortName evidence="5">MTA/SAH deaminase</shortName>
        <ecNumber evidence="5">3.5.4.28</ecNumber>
        <ecNumber evidence="5">3.5.4.31</ecNumber>
    </recommendedName>
</protein>
<comment type="caution">
    <text evidence="5">Lacks conserved residue(s) required for the propagation of feature annotation.</text>
</comment>
<name>A0A6I6CZJ6_9GAMM</name>
<dbReference type="InterPro" id="IPR006680">
    <property type="entry name" value="Amidohydro-rel"/>
</dbReference>
<evidence type="ECO:0000256" key="1">
    <source>
        <dbReference type="ARBA" id="ARBA00006745"/>
    </source>
</evidence>
<gene>
    <name evidence="5" type="primary">mtaD</name>
    <name evidence="7" type="ORF">GM160_03745</name>
</gene>
<comment type="cofactor">
    <cofactor evidence="5">
        <name>Zn(2+)</name>
        <dbReference type="ChEBI" id="CHEBI:29105"/>
    </cofactor>
    <text evidence="5">Binds 1 zinc ion per subunit.</text>
</comment>
<proteinExistence type="inferred from homology"/>
<feature type="binding site" evidence="5">
    <location>
        <position position="227"/>
    </location>
    <ligand>
        <name>substrate</name>
    </ligand>
</feature>
<dbReference type="Gene3D" id="2.30.40.10">
    <property type="entry name" value="Urease, subunit C, domain 1"/>
    <property type="match status" value="1"/>
</dbReference>
<dbReference type="EC" id="3.5.4.28" evidence="5"/>
<dbReference type="PANTHER" id="PTHR43794">
    <property type="entry name" value="AMINOHYDROLASE SSNA-RELATED"/>
    <property type="match status" value="1"/>
</dbReference>
<dbReference type="AlphaFoldDB" id="A0A6I6CZJ6"/>
<dbReference type="RefSeq" id="WP_136866567.1">
    <property type="nucleotide sequence ID" value="NZ_CP046415.1"/>
</dbReference>
<dbReference type="InterPro" id="IPR032466">
    <property type="entry name" value="Metal_Hydrolase"/>
</dbReference>
<comment type="catalytic activity">
    <reaction evidence="5">
        <text>S-adenosyl-L-homocysteine + H2O + H(+) = S-inosyl-L-homocysteine + NH4(+)</text>
        <dbReference type="Rhea" id="RHEA:20716"/>
        <dbReference type="ChEBI" id="CHEBI:15377"/>
        <dbReference type="ChEBI" id="CHEBI:15378"/>
        <dbReference type="ChEBI" id="CHEBI:28938"/>
        <dbReference type="ChEBI" id="CHEBI:57856"/>
        <dbReference type="ChEBI" id="CHEBI:57985"/>
        <dbReference type="EC" id="3.5.4.28"/>
    </reaction>
</comment>
<feature type="binding site" evidence="5">
    <location>
        <position position="77"/>
    </location>
    <ligand>
        <name>Zn(2+)</name>
        <dbReference type="ChEBI" id="CHEBI:29105"/>
    </ligand>
</feature>
<keyword evidence="2 5" id="KW-0479">Metal-binding</keyword>
<dbReference type="SUPFAM" id="SSF51556">
    <property type="entry name" value="Metallo-dependent hydrolases"/>
    <property type="match status" value="1"/>
</dbReference>
<comment type="catalytic activity">
    <reaction evidence="5">
        <text>S-methyl-5'-thioadenosine + H2O + H(+) = S-methyl-5'-thioinosine + NH4(+)</text>
        <dbReference type="Rhea" id="RHEA:25025"/>
        <dbReference type="ChEBI" id="CHEBI:15377"/>
        <dbReference type="ChEBI" id="CHEBI:15378"/>
        <dbReference type="ChEBI" id="CHEBI:17509"/>
        <dbReference type="ChEBI" id="CHEBI:28938"/>
        <dbReference type="ChEBI" id="CHEBI:48595"/>
        <dbReference type="EC" id="3.5.4.31"/>
    </reaction>
</comment>